<comment type="caution">
    <text evidence="1">The sequence shown here is derived from an EMBL/GenBank/DDBJ whole genome shotgun (WGS) entry which is preliminary data.</text>
</comment>
<dbReference type="EMBL" id="BAABME010015870">
    <property type="protein sequence ID" value="GAA0143387.1"/>
    <property type="molecule type" value="Genomic_DNA"/>
</dbReference>
<proteinExistence type="predicted"/>
<evidence type="ECO:0000313" key="1">
    <source>
        <dbReference type="EMBL" id="GAA0143387.1"/>
    </source>
</evidence>
<protein>
    <submittedName>
        <fullName evidence="1">Uncharacterized protein</fullName>
    </submittedName>
</protein>
<name>A0AAV3NX04_LITER</name>
<gene>
    <name evidence="1" type="ORF">LIER_35735</name>
</gene>
<evidence type="ECO:0000313" key="2">
    <source>
        <dbReference type="Proteomes" id="UP001454036"/>
    </source>
</evidence>
<reference evidence="1 2" key="1">
    <citation type="submission" date="2024-01" db="EMBL/GenBank/DDBJ databases">
        <title>The complete chloroplast genome sequence of Lithospermum erythrorhizon: insights into the phylogenetic relationship among Boraginaceae species and the maternal lineages of purple gromwells.</title>
        <authorList>
            <person name="Okada T."/>
            <person name="Watanabe K."/>
        </authorList>
    </citation>
    <scope>NUCLEOTIDE SEQUENCE [LARGE SCALE GENOMIC DNA]</scope>
</reference>
<dbReference type="Proteomes" id="UP001454036">
    <property type="component" value="Unassembled WGS sequence"/>
</dbReference>
<accession>A0AAV3NX04</accession>
<organism evidence="1 2">
    <name type="scientific">Lithospermum erythrorhizon</name>
    <name type="common">Purple gromwell</name>
    <name type="synonym">Lithospermum officinale var. erythrorhizon</name>
    <dbReference type="NCBI Taxonomy" id="34254"/>
    <lineage>
        <taxon>Eukaryota</taxon>
        <taxon>Viridiplantae</taxon>
        <taxon>Streptophyta</taxon>
        <taxon>Embryophyta</taxon>
        <taxon>Tracheophyta</taxon>
        <taxon>Spermatophyta</taxon>
        <taxon>Magnoliopsida</taxon>
        <taxon>eudicotyledons</taxon>
        <taxon>Gunneridae</taxon>
        <taxon>Pentapetalae</taxon>
        <taxon>asterids</taxon>
        <taxon>lamiids</taxon>
        <taxon>Boraginales</taxon>
        <taxon>Boraginaceae</taxon>
        <taxon>Boraginoideae</taxon>
        <taxon>Lithospermeae</taxon>
        <taxon>Lithospermum</taxon>
    </lineage>
</organism>
<sequence length="117" mass="12961">MVDANKPLDLICLEYLILNFKLLSMKESNVQLLQTDSIYEIGASSNQTASDLLIGIKRKSQEPILSLRSTSLEPVAKRARFKKFHSTSPIRVHNIAHLISARTISGGCLTSILHSLT</sequence>
<dbReference type="AlphaFoldDB" id="A0AAV3NX04"/>
<keyword evidence="2" id="KW-1185">Reference proteome</keyword>